<dbReference type="InterPro" id="IPR035903">
    <property type="entry name" value="HesB-like_dom_sf"/>
</dbReference>
<dbReference type="PANTHER" id="PTHR47265">
    <property type="entry name" value="IRON-SULFUR ASSEMBLY PROTEIN ISCA, CHLOROPLASTIC"/>
    <property type="match status" value="1"/>
</dbReference>
<feature type="domain" description="Core" evidence="1">
    <location>
        <begin position="2"/>
        <end position="101"/>
    </location>
</feature>
<organism evidence="2">
    <name type="scientific">Desertifilum tharense IPPAS B-1220</name>
    <dbReference type="NCBI Taxonomy" id="1781255"/>
    <lineage>
        <taxon>Bacteria</taxon>
        <taxon>Bacillati</taxon>
        <taxon>Cyanobacteriota</taxon>
        <taxon>Cyanophyceae</taxon>
        <taxon>Desertifilales</taxon>
        <taxon>Desertifilaceae</taxon>
        <taxon>Desertifilum</taxon>
    </lineage>
</organism>
<reference evidence="2" key="1">
    <citation type="submission" date="2016-09" db="EMBL/GenBank/DDBJ databases">
        <title>Draft genome of thermotolerant cyanobacterium Desertifilum sp. strain IPPAS B-1220.</title>
        <authorList>
            <person name="Sinetova M.A."/>
            <person name="Bolakhan K."/>
            <person name="Zayadan B.K."/>
            <person name="Mironov K.S."/>
            <person name="Ustinova V."/>
            <person name="Kupriyanova E.V."/>
            <person name="Sidorov R.A."/>
            <person name="Skrypnik A.N."/>
            <person name="Gogoleva N.E."/>
            <person name="Gogolev Y.V."/>
            <person name="Los D.A."/>
        </authorList>
    </citation>
    <scope>NUCLEOTIDE SEQUENCE [LARGE SCALE GENOMIC DNA]</scope>
    <source>
        <strain evidence="2">IPPAS B-1220</strain>
    </source>
</reference>
<dbReference type="InterPro" id="IPR031108">
    <property type="entry name" value="IscA_plant_cyanobact"/>
</dbReference>
<dbReference type="Gene3D" id="2.60.300.12">
    <property type="entry name" value="HesB-like domain"/>
    <property type="match status" value="1"/>
</dbReference>
<dbReference type="InterPro" id="IPR016092">
    <property type="entry name" value="ATAP"/>
</dbReference>
<dbReference type="InterPro" id="IPR017870">
    <property type="entry name" value="FeS_cluster_insertion_CS"/>
</dbReference>
<dbReference type="STRING" id="1781255.BH720_25140"/>
<gene>
    <name evidence="2" type="ORF">BH720_25140</name>
</gene>
<evidence type="ECO:0000259" key="1">
    <source>
        <dbReference type="Pfam" id="PF01521"/>
    </source>
</evidence>
<dbReference type="PANTHER" id="PTHR47265:SF1">
    <property type="entry name" value="IRON-SULFUR ASSEMBLY PROTEIN ISCA, CHLOROPLASTIC"/>
    <property type="match status" value="1"/>
</dbReference>
<dbReference type="EMBL" id="MJGC01000132">
    <property type="protein sequence ID" value="OEJ72367.1"/>
    <property type="molecule type" value="Genomic_DNA"/>
</dbReference>
<sequence length="110" mass="12092">MIHLSPSAASEIRRLQANAPSRSYLRLGVQSGGCAGWAYTIDFDAQMRSSDRALESQGIALLVDEQHWLYLKDLILDYSEDLMGGGFRFTNPNATQTCGCSHSFTVDTST</sequence>
<dbReference type="SUPFAM" id="SSF89360">
    <property type="entry name" value="HesB-like domain"/>
    <property type="match status" value="1"/>
</dbReference>
<dbReference type="NCBIfam" id="TIGR00049">
    <property type="entry name" value="iron-sulfur cluster assembly accessory protein"/>
    <property type="match status" value="1"/>
</dbReference>
<dbReference type="AlphaFoldDB" id="A0A1E5QCK6"/>
<dbReference type="RefSeq" id="WP_069969974.1">
    <property type="nucleotide sequence ID" value="NZ_CM124774.1"/>
</dbReference>
<dbReference type="GO" id="GO:0016226">
    <property type="term" value="P:iron-sulfur cluster assembly"/>
    <property type="evidence" value="ECO:0007669"/>
    <property type="project" value="InterPro"/>
</dbReference>
<dbReference type="GO" id="GO:0051537">
    <property type="term" value="F:2 iron, 2 sulfur cluster binding"/>
    <property type="evidence" value="ECO:0007669"/>
    <property type="project" value="UniProtKB-ARBA"/>
</dbReference>
<dbReference type="Pfam" id="PF01521">
    <property type="entry name" value="Fe-S_biosyn"/>
    <property type="match status" value="1"/>
</dbReference>
<dbReference type="OrthoDB" id="9801228at2"/>
<dbReference type="InterPro" id="IPR000361">
    <property type="entry name" value="ATAP_core_dom"/>
</dbReference>
<evidence type="ECO:0000313" key="2">
    <source>
        <dbReference type="EMBL" id="OEJ72367.1"/>
    </source>
</evidence>
<proteinExistence type="predicted"/>
<accession>A0A1E5QCK6</accession>
<name>A0A1E5QCK6_9CYAN</name>
<dbReference type="PROSITE" id="PS01152">
    <property type="entry name" value="HESB"/>
    <property type="match status" value="1"/>
</dbReference>
<comment type="caution">
    <text evidence="2">The sequence shown here is derived from an EMBL/GenBank/DDBJ whole genome shotgun (WGS) entry which is preliminary data.</text>
</comment>
<dbReference type="GO" id="GO:0030674">
    <property type="term" value="F:protein-macromolecule adaptor activity"/>
    <property type="evidence" value="ECO:0007669"/>
    <property type="project" value="TreeGrafter"/>
</dbReference>
<protein>
    <recommendedName>
        <fullName evidence="1">Core domain-containing protein</fullName>
    </recommendedName>
</protein>